<dbReference type="InterPro" id="IPR036959">
    <property type="entry name" value="Peptidase_C12_UCH_sf"/>
</dbReference>
<sequence>MSRVNDNIPTKLALERSANDDALKTGNATVTSSTPDDATASKDATPPIDEYAGPWTGWAELENDPVIFTTLLREWGVPSIQVNEVVPLDSIFDHDPDEIFGLIFLSRWVPQESENEITEAPKGVWFANQTSSFSCATVSLMNIVNNHPNIDLGSSLNDFRTKTMSMTPKERGLALDAFDHVREVHNSFATDIDKMNVDLRLKQDFTAAEKKKKEQSKRPRKRRKQMQDFDDEENGFHFVAYVPVEGVVWKMDGMEVFPRQVGPLSESDSWVAMVLPELQAQWESASTNDLEFSLLSLTKMKDASSMGQDQQKMDRLREDWGPFFAQIIRTHAEKGTLKDLLG</sequence>
<protein>
    <recommendedName>
        <fullName evidence="2 7">ubiquitinyl hydrolase 1</fullName>
        <ecNumber evidence="2 7">3.4.19.12</ecNumber>
    </recommendedName>
</protein>
<accession>A0A0D2C0T2</accession>
<evidence type="ECO:0000256" key="8">
    <source>
        <dbReference type="SAM" id="MobiDB-lite"/>
    </source>
</evidence>
<evidence type="ECO:0000256" key="4">
    <source>
        <dbReference type="ARBA" id="ARBA00022786"/>
    </source>
</evidence>
<dbReference type="GO" id="GO:0006511">
    <property type="term" value="P:ubiquitin-dependent protein catabolic process"/>
    <property type="evidence" value="ECO:0007669"/>
    <property type="project" value="UniProtKB-UniRule"/>
</dbReference>
<reference evidence="10 11" key="1">
    <citation type="submission" date="2015-01" db="EMBL/GenBank/DDBJ databases">
        <title>The Genome Sequence of Exophiala oligosperma CBS72588.</title>
        <authorList>
            <consortium name="The Broad Institute Genomics Platform"/>
            <person name="Cuomo C."/>
            <person name="de Hoog S."/>
            <person name="Gorbushina A."/>
            <person name="Stielow B."/>
            <person name="Teixiera M."/>
            <person name="Abouelleil A."/>
            <person name="Chapman S.B."/>
            <person name="Priest M."/>
            <person name="Young S.K."/>
            <person name="Wortman J."/>
            <person name="Nusbaum C."/>
            <person name="Birren B."/>
        </authorList>
    </citation>
    <scope>NUCLEOTIDE SEQUENCE [LARGE SCALE GENOMIC DNA]</scope>
    <source>
        <strain evidence="10 11">CBS 72588</strain>
    </source>
</reference>
<feature type="compositionally biased region" description="Polar residues" evidence="8">
    <location>
        <begin position="26"/>
        <end position="36"/>
    </location>
</feature>
<dbReference type="InterPro" id="IPR038765">
    <property type="entry name" value="Papain-like_cys_pep_sf"/>
</dbReference>
<evidence type="ECO:0000256" key="7">
    <source>
        <dbReference type="PROSITE-ProRule" id="PRU01393"/>
    </source>
</evidence>
<dbReference type="GeneID" id="27356498"/>
<feature type="active site" description="Proton donor" evidence="7">
    <location>
        <position position="237"/>
    </location>
</feature>
<dbReference type="Proteomes" id="UP000053342">
    <property type="component" value="Unassembled WGS sequence"/>
</dbReference>
<dbReference type="OrthoDB" id="1924260at2759"/>
<feature type="region of interest" description="Disordered" evidence="8">
    <location>
        <begin position="1"/>
        <end position="49"/>
    </location>
</feature>
<dbReference type="PANTHER" id="PTHR10589">
    <property type="entry name" value="UBIQUITIN CARBOXYL-TERMINAL HYDROLASE"/>
    <property type="match status" value="1"/>
</dbReference>
<keyword evidence="11" id="KW-1185">Reference proteome</keyword>
<evidence type="ECO:0000256" key="3">
    <source>
        <dbReference type="ARBA" id="ARBA00022670"/>
    </source>
</evidence>
<dbReference type="SUPFAM" id="SSF54001">
    <property type="entry name" value="Cysteine proteinases"/>
    <property type="match status" value="1"/>
</dbReference>
<evidence type="ECO:0000313" key="11">
    <source>
        <dbReference type="Proteomes" id="UP000053342"/>
    </source>
</evidence>
<dbReference type="GO" id="GO:0004843">
    <property type="term" value="F:cysteine-type deubiquitinase activity"/>
    <property type="evidence" value="ECO:0007669"/>
    <property type="project" value="UniProtKB-UniRule"/>
</dbReference>
<evidence type="ECO:0000313" key="10">
    <source>
        <dbReference type="EMBL" id="KIW43312.1"/>
    </source>
</evidence>
<dbReference type="EC" id="3.4.19.12" evidence="2 7"/>
<keyword evidence="6 7" id="KW-0788">Thiol protease</keyword>
<dbReference type="RefSeq" id="XP_016263528.1">
    <property type="nucleotide sequence ID" value="XM_016405322.1"/>
</dbReference>
<proteinExistence type="inferred from homology"/>
<evidence type="ECO:0000259" key="9">
    <source>
        <dbReference type="PROSITE" id="PS52048"/>
    </source>
</evidence>
<keyword evidence="5 7" id="KW-0378">Hydrolase</keyword>
<evidence type="ECO:0000256" key="2">
    <source>
        <dbReference type="ARBA" id="ARBA00012759"/>
    </source>
</evidence>
<dbReference type="HOGENOM" id="CLU_018316_3_0_1"/>
<dbReference type="InterPro" id="IPR001578">
    <property type="entry name" value="Peptidase_C12_UCH"/>
</dbReference>
<comment type="catalytic activity">
    <reaction evidence="1 7">
        <text>Thiol-dependent hydrolysis of ester, thioester, amide, peptide and isopeptide bonds formed by the C-terminal Gly of ubiquitin (a 76-residue protein attached to proteins as an intracellular targeting signal).</text>
        <dbReference type="EC" id="3.4.19.12"/>
    </reaction>
</comment>
<gene>
    <name evidence="10" type="ORF">PV06_04424</name>
</gene>
<feature type="compositionally biased region" description="Basic residues" evidence="8">
    <location>
        <begin position="213"/>
        <end position="224"/>
    </location>
</feature>
<dbReference type="Pfam" id="PF01088">
    <property type="entry name" value="Peptidase_C12"/>
    <property type="match status" value="1"/>
</dbReference>
<feature type="domain" description="UCH catalytic" evidence="9">
    <location>
        <begin position="57"/>
        <end position="299"/>
    </location>
</feature>
<organism evidence="10 11">
    <name type="scientific">Exophiala oligosperma</name>
    <dbReference type="NCBI Taxonomy" id="215243"/>
    <lineage>
        <taxon>Eukaryota</taxon>
        <taxon>Fungi</taxon>
        <taxon>Dikarya</taxon>
        <taxon>Ascomycota</taxon>
        <taxon>Pezizomycotina</taxon>
        <taxon>Eurotiomycetes</taxon>
        <taxon>Chaetothyriomycetidae</taxon>
        <taxon>Chaetothyriales</taxon>
        <taxon>Herpotrichiellaceae</taxon>
        <taxon>Exophiala</taxon>
    </lineage>
</organism>
<keyword evidence="4 7" id="KW-0833">Ubl conjugation pathway</keyword>
<dbReference type="EMBL" id="KN847335">
    <property type="protein sequence ID" value="KIW43312.1"/>
    <property type="molecule type" value="Genomic_DNA"/>
</dbReference>
<dbReference type="GO" id="GO:0005737">
    <property type="term" value="C:cytoplasm"/>
    <property type="evidence" value="ECO:0007669"/>
    <property type="project" value="TreeGrafter"/>
</dbReference>
<feature type="compositionally biased region" description="Basic and acidic residues" evidence="8">
    <location>
        <begin position="13"/>
        <end position="23"/>
    </location>
</feature>
<feature type="site" description="Important for enzyme activity" evidence="7">
    <location>
        <position position="252"/>
    </location>
</feature>
<keyword evidence="3 7" id="KW-0645">Protease</keyword>
<name>A0A0D2C0T2_9EURO</name>
<evidence type="ECO:0000256" key="1">
    <source>
        <dbReference type="ARBA" id="ARBA00000707"/>
    </source>
</evidence>
<evidence type="ECO:0000256" key="6">
    <source>
        <dbReference type="ARBA" id="ARBA00022807"/>
    </source>
</evidence>
<dbReference type="AlphaFoldDB" id="A0A0D2C0T2"/>
<feature type="site" description="Transition state stabilizer" evidence="7">
    <location>
        <position position="129"/>
    </location>
</feature>
<comment type="similarity">
    <text evidence="7">Belongs to the peptidase C12 family.</text>
</comment>
<evidence type="ECO:0000256" key="5">
    <source>
        <dbReference type="ARBA" id="ARBA00022801"/>
    </source>
</evidence>
<dbReference type="Gene3D" id="3.40.532.10">
    <property type="entry name" value="Peptidase C12, ubiquitin carboxyl-terminal hydrolase"/>
    <property type="match status" value="1"/>
</dbReference>
<feature type="active site" description="Nucleophile" evidence="7">
    <location>
        <position position="135"/>
    </location>
</feature>
<dbReference type="STRING" id="215243.A0A0D2C0T2"/>
<feature type="region of interest" description="Disordered" evidence="8">
    <location>
        <begin position="208"/>
        <end position="229"/>
    </location>
</feature>
<dbReference type="PROSITE" id="PS52048">
    <property type="entry name" value="UCH_DOMAIN"/>
    <property type="match status" value="1"/>
</dbReference>
<dbReference type="PANTHER" id="PTHR10589:SF29">
    <property type="entry name" value="UBIQUITIN CARBOXYL-TERMINAL HYDROLASE"/>
    <property type="match status" value="1"/>
</dbReference>
<dbReference type="VEuPathDB" id="FungiDB:PV06_04424"/>
<dbReference type="GO" id="GO:0016579">
    <property type="term" value="P:protein deubiquitination"/>
    <property type="evidence" value="ECO:0007669"/>
    <property type="project" value="TreeGrafter"/>
</dbReference>